<feature type="transmembrane region" description="Helical" evidence="1">
    <location>
        <begin position="12"/>
        <end position="36"/>
    </location>
</feature>
<gene>
    <name evidence="2" type="ORF">ENN47_03030</name>
</gene>
<dbReference type="AlphaFoldDB" id="A0A7C1CT01"/>
<dbReference type="EMBL" id="DSBT01000088">
    <property type="protein sequence ID" value="HDP77157.1"/>
    <property type="molecule type" value="Genomic_DNA"/>
</dbReference>
<name>A0A7C1CT01_9BACT</name>
<comment type="caution">
    <text evidence="2">The sequence shown here is derived from an EMBL/GenBank/DDBJ whole genome shotgun (WGS) entry which is preliminary data.</text>
</comment>
<evidence type="ECO:0000313" key="2">
    <source>
        <dbReference type="EMBL" id="HDP77157.1"/>
    </source>
</evidence>
<dbReference type="Proteomes" id="UP000886198">
    <property type="component" value="Unassembled WGS sequence"/>
</dbReference>
<organism evidence="2">
    <name type="scientific">Mesotoga infera</name>
    <dbReference type="NCBI Taxonomy" id="1236046"/>
    <lineage>
        <taxon>Bacteria</taxon>
        <taxon>Thermotogati</taxon>
        <taxon>Thermotogota</taxon>
        <taxon>Thermotogae</taxon>
        <taxon>Kosmotogales</taxon>
        <taxon>Kosmotogaceae</taxon>
        <taxon>Mesotoga</taxon>
    </lineage>
</organism>
<keyword evidence="1" id="KW-1133">Transmembrane helix</keyword>
<protein>
    <submittedName>
        <fullName evidence="2">Uncharacterized protein</fullName>
    </submittedName>
</protein>
<evidence type="ECO:0000256" key="1">
    <source>
        <dbReference type="SAM" id="Phobius"/>
    </source>
</evidence>
<keyword evidence="1" id="KW-0472">Membrane</keyword>
<reference evidence="2" key="1">
    <citation type="journal article" date="2020" name="mSystems">
        <title>Genome- and Community-Level Interaction Insights into Carbon Utilization and Element Cycling Functions of Hydrothermarchaeota in Hydrothermal Sediment.</title>
        <authorList>
            <person name="Zhou Z."/>
            <person name="Liu Y."/>
            <person name="Xu W."/>
            <person name="Pan J."/>
            <person name="Luo Z.H."/>
            <person name="Li M."/>
        </authorList>
    </citation>
    <scope>NUCLEOTIDE SEQUENCE [LARGE SCALE GENOMIC DNA]</scope>
    <source>
        <strain evidence="2">SpSt-1179</strain>
    </source>
</reference>
<accession>A0A7C1CT01</accession>
<keyword evidence="1" id="KW-0812">Transmembrane</keyword>
<proteinExistence type="predicted"/>
<sequence length="554" mass="60472">MSIDLIRTRSRGSILPIALILMAFATTVLVAAGIMMQRTSNRLNSYSLLSDLRVTTSNLVEGATMVLASQWRTEEFDNQWNGYEEFVDFVSSRGGYEGDLWSEALNTLDPNGWWILNGNSEFDEILNDDAFAEYEGKGAAINSTGGKYSIVSWAEKNGVKRYSYGFAITESLSGKAALIFGETDRVFYEVTTYIPKQGGPNATETIQGFGDLINGAATVVGTVTVSATDINLEQVFQFGLEANNVLPEYDSYNYTKTASDADLVFMSLLEEHEAWLDSLTRTATITFPNPVLPVTESNYLVPVVPNDSSGNDFTISFPTVNEISPNASGYFDLSYKIENTTHTIRIPEADHQVNIILYGNLKIGEKTSSALKLSSVNGKYSITVVEGNIELNTHLVYGDFHEELDEATEQNGVVMNKPIMTWSKVKEILDDFASRTNDDYLSLKTIGGDIIVTYLIGNDGKATHGVRALSGDFAAFPSSGSGGGFLFPDLGDVIVNNNGHKAGQLFTFGSITARDFGTADQLDDIDNFFVSSPQSTLVGGTDIKRLVLLGLRAW</sequence>